<dbReference type="GO" id="GO:0019148">
    <property type="term" value="F:D-cysteine desulfhydrase activity"/>
    <property type="evidence" value="ECO:0007669"/>
    <property type="project" value="TreeGrafter"/>
</dbReference>
<dbReference type="SUPFAM" id="SSF53686">
    <property type="entry name" value="Tryptophan synthase beta subunit-like PLP-dependent enzymes"/>
    <property type="match status" value="1"/>
</dbReference>
<dbReference type="Pfam" id="PF00291">
    <property type="entry name" value="PALP"/>
    <property type="match status" value="1"/>
</dbReference>
<feature type="domain" description="Tryptophan synthase beta chain-like PALP" evidence="4">
    <location>
        <begin position="17"/>
        <end position="325"/>
    </location>
</feature>
<name>A0A160TY80_9ZZZZ</name>
<proteinExistence type="inferred from homology"/>
<reference evidence="5" key="1">
    <citation type="submission" date="2015-10" db="EMBL/GenBank/DDBJ databases">
        <authorList>
            <person name="Gilbert D.G."/>
        </authorList>
    </citation>
    <scope>NUCLEOTIDE SEQUENCE</scope>
</reference>
<dbReference type="PANTHER" id="PTHR43780:SF2">
    <property type="entry name" value="1-AMINOCYCLOPROPANE-1-CARBOXYLATE DEAMINASE-RELATED"/>
    <property type="match status" value="1"/>
</dbReference>
<sequence>MESGLEKLEKLPRAILAHTPTPIEHLPNLSVKIGGAALYVKRDDCTGLALGGNKARQLEYYVGDALSQDADTILITGAVQSNFVRAAAAAAARYGLTCHIQLEERVKSADALYRNSGNVLLNQLLGATIHSYPDGEDESGADLRVHEIADVLRTQGRRPYVIPLAPGHPPLGALGYVVAAQEIVSQLNVMEQSISEIVVASGSGHTHAGLLFGLRMLGSSIRVLGICVRRDSGAQALRIRARCREISELLEVQSRVTDADINLRDEFLGPGYGQLNSPTREAIKLAAHHEALLLDPVYTGKAFAGCLQRAQELDSQDTLLFVHTGGTPGIFAYGAQLLEGP</sequence>
<organism evidence="5">
    <name type="scientific">hydrothermal vent metagenome</name>
    <dbReference type="NCBI Taxonomy" id="652676"/>
    <lineage>
        <taxon>unclassified sequences</taxon>
        <taxon>metagenomes</taxon>
        <taxon>ecological metagenomes</taxon>
    </lineage>
</organism>
<evidence type="ECO:0000313" key="5">
    <source>
        <dbReference type="EMBL" id="CUS55064.1"/>
    </source>
</evidence>
<dbReference type="PIRSF" id="PIRSF006278">
    <property type="entry name" value="ACCD_DCysDesulf"/>
    <property type="match status" value="1"/>
</dbReference>
<keyword evidence="3" id="KW-0663">Pyridoxal phosphate</keyword>
<comment type="cofactor">
    <cofactor evidence="1">
        <name>pyridoxal 5'-phosphate</name>
        <dbReference type="ChEBI" id="CHEBI:597326"/>
    </cofactor>
</comment>
<dbReference type="InterPro" id="IPR036052">
    <property type="entry name" value="TrpB-like_PALP_sf"/>
</dbReference>
<comment type="similarity">
    <text evidence="2">Belongs to the ACC deaminase/D-cysteine desulfhydrase family.</text>
</comment>
<dbReference type="EMBL" id="CZRL01000120">
    <property type="protein sequence ID" value="CUS55064.1"/>
    <property type="molecule type" value="Genomic_DNA"/>
</dbReference>
<dbReference type="AlphaFoldDB" id="A0A160TY80"/>
<dbReference type="InterPro" id="IPR001926">
    <property type="entry name" value="TrpB-like_PALP"/>
</dbReference>
<dbReference type="InterPro" id="IPR027278">
    <property type="entry name" value="ACCD_DCysDesulf"/>
</dbReference>
<gene>
    <name evidence="5" type="ORF">MGWOODY_XGa2132</name>
</gene>
<dbReference type="NCBIfam" id="TIGR01275">
    <property type="entry name" value="ACC_deam_rel"/>
    <property type="match status" value="1"/>
</dbReference>
<evidence type="ECO:0000256" key="3">
    <source>
        <dbReference type="ARBA" id="ARBA00022898"/>
    </source>
</evidence>
<evidence type="ECO:0000256" key="2">
    <source>
        <dbReference type="ARBA" id="ARBA00008639"/>
    </source>
</evidence>
<accession>A0A160TY80</accession>
<dbReference type="PANTHER" id="PTHR43780">
    <property type="entry name" value="1-AMINOCYCLOPROPANE-1-CARBOXYLATE DEAMINASE-RELATED"/>
    <property type="match status" value="1"/>
</dbReference>
<evidence type="ECO:0000259" key="4">
    <source>
        <dbReference type="Pfam" id="PF00291"/>
    </source>
</evidence>
<dbReference type="InterPro" id="IPR005966">
    <property type="entry name" value="D-Cys_desShydrase"/>
</dbReference>
<dbReference type="Gene3D" id="3.40.50.1100">
    <property type="match status" value="2"/>
</dbReference>
<protein>
    <submittedName>
        <fullName evidence="5">Pyridoxal phosphate-dependent deaminase,putative</fullName>
    </submittedName>
</protein>
<evidence type="ECO:0000256" key="1">
    <source>
        <dbReference type="ARBA" id="ARBA00001933"/>
    </source>
</evidence>